<name>A0ACB7CCX7_9ASCO</name>
<organism evidence="1 2">
    <name type="scientific">Pneumocystis oryctolagi</name>
    <dbReference type="NCBI Taxonomy" id="42067"/>
    <lineage>
        <taxon>Eukaryota</taxon>
        <taxon>Fungi</taxon>
        <taxon>Dikarya</taxon>
        <taxon>Ascomycota</taxon>
        <taxon>Taphrinomycotina</taxon>
        <taxon>Pneumocystomycetes</taxon>
        <taxon>Pneumocystaceae</taxon>
        <taxon>Pneumocystis</taxon>
    </lineage>
</organism>
<evidence type="ECO:0000313" key="2">
    <source>
        <dbReference type="Proteomes" id="UP000768646"/>
    </source>
</evidence>
<reference evidence="1 2" key="1">
    <citation type="journal article" date="2021" name="Commun. Biol.">
        <title>Genomic insights into the host specific adaptation of the Pneumocystis genus.</title>
        <authorList>
            <person name="Cisse O.H."/>
            <person name="Ma L."/>
            <person name="Dekker J.P."/>
            <person name="Khil P.P."/>
            <person name="Youn J.-H."/>
            <person name="Brenchley J.M."/>
            <person name="Blair R."/>
            <person name="Pahar B."/>
            <person name="Chabe M."/>
            <person name="Van Rompay K.K.A."/>
            <person name="Keesler R."/>
            <person name="Sukura A."/>
            <person name="Hirsch V."/>
            <person name="Kutty G."/>
            <person name="Liu Y."/>
            <person name="Peng L."/>
            <person name="Chen J."/>
            <person name="Song J."/>
            <person name="Weissenbacher-Lang C."/>
            <person name="Xu J."/>
            <person name="Upham N.S."/>
            <person name="Stajich J.E."/>
            <person name="Cuomo C.A."/>
            <person name="Cushion M.T."/>
            <person name="Kovacs J.A."/>
        </authorList>
    </citation>
    <scope>NUCLEOTIDE SEQUENCE [LARGE SCALE GENOMIC DNA]</scope>
    <source>
        <strain evidence="1 2">RABM</strain>
    </source>
</reference>
<protein>
    <submittedName>
        <fullName evidence="1">Uncharacterized protein</fullName>
    </submittedName>
</protein>
<comment type="caution">
    <text evidence="1">The sequence shown here is derived from an EMBL/GenBank/DDBJ whole genome shotgun (WGS) entry which is preliminary data.</text>
</comment>
<keyword evidence="2" id="KW-1185">Reference proteome</keyword>
<sequence length="499" mass="57236">CLLRMIDKQFHESLCVQKVQPINISRKRKNRSSLDTKDIVSSSGDIEQTLEDLYYVFSEAPGGSFVLNQSLNEGKKNSKQNSTISSKLRQKTYNSLSKIENDLTIAATSLLNNTDPKDPKYLLISSFYTFSRRLLIREQRNNTTQISVNDSKKYTQDSFPSRPLGNECLFVIGPNGPLFSSFSAKSVLDTRPINTEGWAYTTQIIPNHSIPIKPIRTFSNLISPSNQSEFPAKKYKLRNPTTKRIPSIKWLYYDSYSSYAPIKDMETAIFSENHFNAVWWRREKEKSSIEQMKKNEKENTNQSNTNSSNTLELDEKLILSYEPMNISNDTNMSSSIMSKENNDININEIGKLIQTLSEMQSSRITRSRTEAPGELEEQLAFHIQQLLLKQIMEFNIQPRELLSKPMSLSMSFLVLGPSYSGTLPNVPFISSTDELRNKHGSYSDFSNYNRNDNQNFNAAPRMPNIPAHLQSLLRTEPYRSFLSPLAGYNKRLINRPKRY</sequence>
<proteinExistence type="predicted"/>
<feature type="non-terminal residue" evidence="1">
    <location>
        <position position="1"/>
    </location>
</feature>
<accession>A0ACB7CCX7</accession>
<dbReference type="Proteomes" id="UP000768646">
    <property type="component" value="Unassembled WGS sequence"/>
</dbReference>
<dbReference type="EMBL" id="JABTEG010000009">
    <property type="protein sequence ID" value="KAG4304347.1"/>
    <property type="molecule type" value="Genomic_DNA"/>
</dbReference>
<gene>
    <name evidence="1" type="ORF">PORY_002322</name>
</gene>
<evidence type="ECO:0000313" key="1">
    <source>
        <dbReference type="EMBL" id="KAG4304347.1"/>
    </source>
</evidence>